<dbReference type="InterPro" id="IPR009001">
    <property type="entry name" value="Transl_elong_EF1A/Init_IF2_C"/>
</dbReference>
<dbReference type="Pfam" id="PF00009">
    <property type="entry name" value="GTP_EFTU"/>
    <property type="match status" value="1"/>
</dbReference>
<evidence type="ECO:0000256" key="11">
    <source>
        <dbReference type="SAM" id="MobiDB-lite"/>
    </source>
</evidence>
<dbReference type="InterPro" id="IPR027417">
    <property type="entry name" value="P-loop_NTPase"/>
</dbReference>
<evidence type="ECO:0000256" key="7">
    <source>
        <dbReference type="ARBA" id="ARBA00022845"/>
    </source>
</evidence>
<dbReference type="SUPFAM" id="SSF109732">
    <property type="entry name" value="HBS1-like domain"/>
    <property type="match status" value="1"/>
</dbReference>
<dbReference type="AlphaFoldDB" id="A0AAV8V9E2"/>
<feature type="compositionally biased region" description="Polar residues" evidence="11">
    <location>
        <begin position="171"/>
        <end position="181"/>
    </location>
</feature>
<dbReference type="EMBL" id="JANEYG010000239">
    <property type="protein sequence ID" value="KAJ8910844.1"/>
    <property type="molecule type" value="Genomic_DNA"/>
</dbReference>
<proteinExistence type="inferred from homology"/>
<dbReference type="Proteomes" id="UP001159042">
    <property type="component" value="Unassembled WGS sequence"/>
</dbReference>
<feature type="domain" description="Tr-type G" evidence="12">
    <location>
        <begin position="223"/>
        <end position="449"/>
    </location>
</feature>
<dbReference type="Pfam" id="PF03144">
    <property type="entry name" value="GTP_EFTU_D2"/>
    <property type="match status" value="1"/>
</dbReference>
<evidence type="ECO:0000256" key="5">
    <source>
        <dbReference type="ARBA" id="ARBA00022741"/>
    </source>
</evidence>
<evidence type="ECO:0000256" key="9">
    <source>
        <dbReference type="ARBA" id="ARBA00023134"/>
    </source>
</evidence>
<dbReference type="Gene3D" id="1.10.8.10">
    <property type="entry name" value="DNA helicase RuvA subunit, C-terminal domain"/>
    <property type="match status" value="1"/>
</dbReference>
<evidence type="ECO:0000256" key="4">
    <source>
        <dbReference type="ARBA" id="ARBA00022553"/>
    </source>
</evidence>
<dbReference type="FunFam" id="2.40.30.10:FF:000035">
    <property type="entry name" value="HBS1-like translational GTPase"/>
    <property type="match status" value="1"/>
</dbReference>
<dbReference type="GO" id="GO:0006417">
    <property type="term" value="P:regulation of translation"/>
    <property type="evidence" value="ECO:0007669"/>
    <property type="project" value="UniProtKB-KW"/>
</dbReference>
<evidence type="ECO:0000256" key="1">
    <source>
        <dbReference type="ARBA" id="ARBA00004496"/>
    </source>
</evidence>
<dbReference type="CDD" id="cd16267">
    <property type="entry name" value="HBS1-like_II"/>
    <property type="match status" value="1"/>
</dbReference>
<dbReference type="PANTHER" id="PTHR23115">
    <property type="entry name" value="TRANSLATION FACTOR"/>
    <property type="match status" value="1"/>
</dbReference>
<accession>A0AAV8V9E2</accession>
<dbReference type="Pfam" id="PF22594">
    <property type="entry name" value="GTP-eEF1A_C"/>
    <property type="match status" value="1"/>
</dbReference>
<evidence type="ECO:0000259" key="12">
    <source>
        <dbReference type="PROSITE" id="PS51722"/>
    </source>
</evidence>
<dbReference type="InterPro" id="IPR054696">
    <property type="entry name" value="GTP-eEF1A_C"/>
</dbReference>
<evidence type="ECO:0000256" key="10">
    <source>
        <dbReference type="ARBA" id="ARBA00049117"/>
    </source>
</evidence>
<dbReference type="InterPro" id="IPR000795">
    <property type="entry name" value="T_Tr_GTP-bd_dom"/>
</dbReference>
<dbReference type="InterPro" id="IPR009000">
    <property type="entry name" value="Transl_B-barrel_sf"/>
</dbReference>
<dbReference type="InterPro" id="IPR004161">
    <property type="entry name" value="EFTu-like_2"/>
</dbReference>
<organism evidence="13 14">
    <name type="scientific">Exocentrus adspersus</name>
    <dbReference type="NCBI Taxonomy" id="1586481"/>
    <lineage>
        <taxon>Eukaryota</taxon>
        <taxon>Metazoa</taxon>
        <taxon>Ecdysozoa</taxon>
        <taxon>Arthropoda</taxon>
        <taxon>Hexapoda</taxon>
        <taxon>Insecta</taxon>
        <taxon>Pterygota</taxon>
        <taxon>Neoptera</taxon>
        <taxon>Endopterygota</taxon>
        <taxon>Coleoptera</taxon>
        <taxon>Polyphaga</taxon>
        <taxon>Cucujiformia</taxon>
        <taxon>Chrysomeloidea</taxon>
        <taxon>Cerambycidae</taxon>
        <taxon>Lamiinae</taxon>
        <taxon>Acanthocinini</taxon>
        <taxon>Exocentrus</taxon>
    </lineage>
</organism>
<protein>
    <recommendedName>
        <fullName evidence="12">Tr-type G domain-containing protein</fullName>
    </recommendedName>
</protein>
<feature type="region of interest" description="Disordered" evidence="11">
    <location>
        <begin position="119"/>
        <end position="147"/>
    </location>
</feature>
<dbReference type="FunFam" id="2.40.30.10:FF:000020">
    <property type="entry name" value="Translation elongation factor EF-1"/>
    <property type="match status" value="1"/>
</dbReference>
<dbReference type="GO" id="GO:0006412">
    <property type="term" value="P:translation"/>
    <property type="evidence" value="ECO:0007669"/>
    <property type="project" value="UniProtKB-KW"/>
</dbReference>
<dbReference type="GO" id="GO:0005525">
    <property type="term" value="F:GTP binding"/>
    <property type="evidence" value="ECO:0007669"/>
    <property type="project" value="UniProtKB-KW"/>
</dbReference>
<evidence type="ECO:0000313" key="13">
    <source>
        <dbReference type="EMBL" id="KAJ8910844.1"/>
    </source>
</evidence>
<keyword evidence="7" id="KW-0810">Translation regulation</keyword>
<keyword evidence="4" id="KW-0597">Phosphoprotein</keyword>
<dbReference type="GO" id="GO:0003924">
    <property type="term" value="F:GTPase activity"/>
    <property type="evidence" value="ECO:0007669"/>
    <property type="project" value="InterPro"/>
</dbReference>
<reference evidence="13 14" key="1">
    <citation type="journal article" date="2023" name="Insect Mol. Biol.">
        <title>Genome sequencing provides insights into the evolution of gene families encoding plant cell wall-degrading enzymes in longhorned beetles.</title>
        <authorList>
            <person name="Shin N.R."/>
            <person name="Okamura Y."/>
            <person name="Kirsch R."/>
            <person name="Pauchet Y."/>
        </authorList>
    </citation>
    <scope>NUCLEOTIDE SEQUENCE [LARGE SCALE GENOMIC DNA]</scope>
    <source>
        <strain evidence="13">EAD_L_NR</strain>
    </source>
</reference>
<dbReference type="SUPFAM" id="SSF52540">
    <property type="entry name" value="P-loop containing nucleoside triphosphate hydrolases"/>
    <property type="match status" value="1"/>
</dbReference>
<evidence type="ECO:0000256" key="2">
    <source>
        <dbReference type="ARBA" id="ARBA00007249"/>
    </source>
</evidence>
<name>A0AAV8V9E2_9CUCU</name>
<dbReference type="CDD" id="cd01883">
    <property type="entry name" value="EF1_alpha"/>
    <property type="match status" value="1"/>
</dbReference>
<dbReference type="FunFam" id="3.40.50.300:FF:000204">
    <property type="entry name" value="Translation elongation factor Tu"/>
    <property type="match status" value="1"/>
</dbReference>
<dbReference type="InterPro" id="IPR037189">
    <property type="entry name" value="HBS1-like_N_sf"/>
</dbReference>
<evidence type="ECO:0000256" key="3">
    <source>
        <dbReference type="ARBA" id="ARBA00022490"/>
    </source>
</evidence>
<gene>
    <name evidence="13" type="ORF">NQ315_015579</name>
</gene>
<evidence type="ECO:0000313" key="14">
    <source>
        <dbReference type="Proteomes" id="UP001159042"/>
    </source>
</evidence>
<dbReference type="CDD" id="cd04093">
    <property type="entry name" value="HBS1_C_III"/>
    <property type="match status" value="1"/>
</dbReference>
<dbReference type="SUPFAM" id="SSF50447">
    <property type="entry name" value="Translation proteins"/>
    <property type="match status" value="1"/>
</dbReference>
<keyword evidence="8" id="KW-0648">Protein biosynthesis</keyword>
<keyword evidence="6" id="KW-0378">Hydrolase</keyword>
<dbReference type="GO" id="GO:0005737">
    <property type="term" value="C:cytoplasm"/>
    <property type="evidence" value="ECO:0007669"/>
    <property type="project" value="UniProtKB-SubCell"/>
</dbReference>
<dbReference type="Pfam" id="PF08938">
    <property type="entry name" value="HBS1_N"/>
    <property type="match status" value="1"/>
</dbReference>
<keyword evidence="3" id="KW-0963">Cytoplasm</keyword>
<keyword evidence="14" id="KW-1185">Reference proteome</keyword>
<comment type="caution">
    <text evidence="13">The sequence shown here is derived from an EMBL/GenBank/DDBJ whole genome shotgun (WGS) entry which is preliminary data.</text>
</comment>
<dbReference type="PRINTS" id="PR00315">
    <property type="entry name" value="ELONGATNFCT"/>
</dbReference>
<dbReference type="InterPro" id="IPR015033">
    <property type="entry name" value="HBS1-like_N"/>
</dbReference>
<comment type="subcellular location">
    <subcellularLocation>
        <location evidence="1">Cytoplasm</location>
    </subcellularLocation>
</comment>
<dbReference type="PROSITE" id="PS51722">
    <property type="entry name" value="G_TR_2"/>
    <property type="match status" value="1"/>
</dbReference>
<keyword evidence="9" id="KW-0342">GTP-binding</keyword>
<evidence type="ECO:0000256" key="6">
    <source>
        <dbReference type="ARBA" id="ARBA00022801"/>
    </source>
</evidence>
<dbReference type="Gene3D" id="3.40.50.300">
    <property type="entry name" value="P-loop containing nucleotide triphosphate hydrolases"/>
    <property type="match status" value="1"/>
</dbReference>
<comment type="similarity">
    <text evidence="2">Belongs to the TRAFAC class translation factor GTPase superfamily. Classic translation factor GTPase family. EF-Tu/EF-1A subfamily.</text>
</comment>
<feature type="compositionally biased region" description="Basic and acidic residues" evidence="11">
    <location>
        <begin position="119"/>
        <end position="130"/>
    </location>
</feature>
<sequence>MSRHRDIRNMDYSDEYEGYDDVYGHSIDDDYYISPSNRQFMYNRENSTRSSEDGIKEEDEVEAQLTDTEKLKLESCIDEINRILGSLNIPRIDLVDFVLTNKFDVEKAVSAILDDPKFRQTEQSERKEKAPVQPTTIQPTDPESVKVVASTPKTATNVTKGFELPQKDLKLNSTPRSQSPASGRATPVLSTASDGAEEPRIGKFRDTKFDPQQLYKKERGEEKEHLYMVVIGHVDAGKSTLMGRLLCELGQVNQRIMHKYEQESRKLGKQSFMYAWVLDETGEERNRGITMDIGRFQFETKTKSITLLDAPGHKDFIPNMISGAGQADVALMVVDATRGEFETGFDFGGQTREHALLVRSLGVTQFAVAINKLDTVSWSKERFDEIVNKLKSFLKHVGFKESDVTFVPCSGLTGQNLVSKPTENGLSSWYNGPCLLDVIDNFKSPIRPISKPFRLSVNDIFKGTGSAFCVSGRVETGTLSMGDKVLVCPKKEYAVVKSLSIDEIPKTVVFAGDQATVTLSGIEMQNVAIGNILCDPQNPVQVATRFQARIVVFNVTVPMTKGFPVVLHHQSLVEPAVVSKLVSQLNKSTGEIMKKHPRFLGKNTSAIVEIQVSKPIALELYSDCKELGRVMLRIGGVTIAAGLITKIII</sequence>
<dbReference type="Gene3D" id="2.40.30.10">
    <property type="entry name" value="Translation factors"/>
    <property type="match status" value="2"/>
</dbReference>
<dbReference type="InterPro" id="IPR050100">
    <property type="entry name" value="TRAFAC_GTPase_members"/>
</dbReference>
<comment type="catalytic activity">
    <reaction evidence="10">
        <text>GTP + H2O = GDP + phosphate + H(+)</text>
        <dbReference type="Rhea" id="RHEA:19669"/>
        <dbReference type="ChEBI" id="CHEBI:15377"/>
        <dbReference type="ChEBI" id="CHEBI:15378"/>
        <dbReference type="ChEBI" id="CHEBI:37565"/>
        <dbReference type="ChEBI" id="CHEBI:43474"/>
        <dbReference type="ChEBI" id="CHEBI:58189"/>
    </reaction>
    <physiologicalReaction direction="left-to-right" evidence="10">
        <dbReference type="Rhea" id="RHEA:19670"/>
    </physiologicalReaction>
</comment>
<dbReference type="SUPFAM" id="SSF50465">
    <property type="entry name" value="EF-Tu/eEF-1alpha/eIF2-gamma C-terminal domain"/>
    <property type="match status" value="1"/>
</dbReference>
<feature type="region of interest" description="Disordered" evidence="11">
    <location>
        <begin position="164"/>
        <end position="204"/>
    </location>
</feature>
<evidence type="ECO:0000256" key="8">
    <source>
        <dbReference type="ARBA" id="ARBA00022917"/>
    </source>
</evidence>
<keyword evidence="5" id="KW-0547">Nucleotide-binding</keyword>